<proteinExistence type="predicted"/>
<evidence type="ECO:0000313" key="2">
    <source>
        <dbReference type="EMBL" id="SHH32578.1"/>
    </source>
</evidence>
<evidence type="ECO:0000256" key="1">
    <source>
        <dbReference type="SAM" id="Phobius"/>
    </source>
</evidence>
<organism evidence="2 3">
    <name type="scientific">Hydrocarboniphaga daqingensis</name>
    <dbReference type="NCBI Taxonomy" id="490188"/>
    <lineage>
        <taxon>Bacteria</taxon>
        <taxon>Pseudomonadati</taxon>
        <taxon>Pseudomonadota</taxon>
        <taxon>Gammaproteobacteria</taxon>
        <taxon>Nevskiales</taxon>
        <taxon>Nevskiaceae</taxon>
        <taxon>Hydrocarboniphaga</taxon>
    </lineage>
</organism>
<keyword evidence="1" id="KW-0812">Transmembrane</keyword>
<evidence type="ECO:0000313" key="3">
    <source>
        <dbReference type="Proteomes" id="UP000199758"/>
    </source>
</evidence>
<protein>
    <submittedName>
        <fullName evidence="2">Uncharacterized protein</fullName>
    </submittedName>
</protein>
<name>A0A1M5S2Q7_9GAMM</name>
<accession>A0A1M5S2Q7</accession>
<feature type="non-terminal residue" evidence="2">
    <location>
        <position position="28"/>
    </location>
</feature>
<dbReference type="Proteomes" id="UP000199758">
    <property type="component" value="Unassembled WGS sequence"/>
</dbReference>
<sequence length="28" mass="3179">MEFFNHVIRFFQGGGAFMYPIALVLAMA</sequence>
<keyword evidence="1" id="KW-0472">Membrane</keyword>
<dbReference type="EMBL" id="FQWZ01000009">
    <property type="protein sequence ID" value="SHH32578.1"/>
    <property type="molecule type" value="Genomic_DNA"/>
</dbReference>
<gene>
    <name evidence="2" type="ORF">SAMN04488068_3292</name>
</gene>
<keyword evidence="1" id="KW-1133">Transmembrane helix</keyword>
<dbReference type="AlphaFoldDB" id="A0A1M5S2Q7"/>
<reference evidence="2 3" key="1">
    <citation type="submission" date="2016-11" db="EMBL/GenBank/DDBJ databases">
        <authorList>
            <person name="Jaros S."/>
            <person name="Januszkiewicz K."/>
            <person name="Wedrychowicz H."/>
        </authorList>
    </citation>
    <scope>NUCLEOTIDE SEQUENCE [LARGE SCALE GENOMIC DNA]</scope>
    <source>
        <strain evidence="2 3">CGMCC 1.7049</strain>
    </source>
</reference>
<feature type="transmembrane region" description="Helical" evidence="1">
    <location>
        <begin position="6"/>
        <end position="26"/>
    </location>
</feature>
<keyword evidence="3" id="KW-1185">Reference proteome</keyword>